<protein>
    <submittedName>
        <fullName evidence="1">Peptidyl-prolyl cis-trans isomerase</fullName>
    </submittedName>
</protein>
<reference evidence="1 2" key="1">
    <citation type="submission" date="2020-07" db="EMBL/GenBank/DDBJ databases">
        <title>Fungal Genomes of the International Space Station.</title>
        <authorList>
            <person name="Seuylemezian A."/>
            <person name="Singh N.K."/>
            <person name="Wood J."/>
            <person name="Venkateswaran K."/>
        </authorList>
    </citation>
    <scope>NUCLEOTIDE SEQUENCE [LARGE SCALE GENOMIC DNA]</scope>
    <source>
        <strain evidence="1 2">PL-B2</strain>
    </source>
</reference>
<comment type="caution">
    <text evidence="1">The sequence shown here is derived from an EMBL/GenBank/DDBJ whole genome shotgun (WGS) entry which is preliminary data.</text>
</comment>
<keyword evidence="2" id="KW-1185">Reference proteome</keyword>
<dbReference type="EMBL" id="JACWFH010000014">
    <property type="protein sequence ID" value="MBY0097743.1"/>
    <property type="molecule type" value="Genomic_DNA"/>
</dbReference>
<dbReference type="Proteomes" id="UP000769780">
    <property type="component" value="Unassembled WGS sequence"/>
</dbReference>
<evidence type="ECO:0000313" key="1">
    <source>
        <dbReference type="EMBL" id="MBY0097743.1"/>
    </source>
</evidence>
<keyword evidence="1" id="KW-0413">Isomerase</keyword>
<gene>
    <name evidence="1" type="ORF">H0185_13135</name>
</gene>
<name>A0ABS7K647_9BACI</name>
<proteinExistence type="predicted"/>
<evidence type="ECO:0000313" key="2">
    <source>
        <dbReference type="Proteomes" id="UP000769780"/>
    </source>
</evidence>
<dbReference type="GO" id="GO:0016853">
    <property type="term" value="F:isomerase activity"/>
    <property type="evidence" value="ECO:0007669"/>
    <property type="project" value="UniProtKB-KW"/>
</dbReference>
<dbReference type="RefSeq" id="WP_221873959.1">
    <property type="nucleotide sequence ID" value="NZ_JACWFH010000014.1"/>
</dbReference>
<accession>A0ABS7K647</accession>
<organism evidence="1 2">
    <name type="scientific">Mesobacillus maritimus</name>
    <dbReference type="NCBI Taxonomy" id="1643336"/>
    <lineage>
        <taxon>Bacteria</taxon>
        <taxon>Bacillati</taxon>
        <taxon>Bacillota</taxon>
        <taxon>Bacilli</taxon>
        <taxon>Bacillales</taxon>
        <taxon>Bacillaceae</taxon>
        <taxon>Mesobacillus</taxon>
    </lineage>
</organism>
<sequence length="165" mass="18948">MELIIHITGKVNYQITLDPSVWIFDDRKVDLDTYFQENKDKKDELEEYTKSISKHWDREIMEGAVFPPTLKSERKYEKQRMMEGTFGIPFEPFILNAEPQEGAKTLLIEHSEGATELPLNEALKLILGFSKNGKQLTDGGPVHVYYGDGTNQQSPLKGIKQFIIK</sequence>